<accession>A0ABS3HK97</accession>
<organism evidence="2 3">
    <name type="scientific">Candidatus Enterococcus murrayae</name>
    <dbReference type="NCBI Taxonomy" id="2815321"/>
    <lineage>
        <taxon>Bacteria</taxon>
        <taxon>Bacillati</taxon>
        <taxon>Bacillota</taxon>
        <taxon>Bacilli</taxon>
        <taxon>Lactobacillales</taxon>
        <taxon>Enterococcaceae</taxon>
        <taxon>Enterococcus</taxon>
    </lineage>
</organism>
<sequence length="52" mass="6171">MGRKKLEIKRMNTNVTIRQDLKEEAKRFNINLSQLLEKAIIQKLSEIEKKDS</sequence>
<evidence type="ECO:0000256" key="1">
    <source>
        <dbReference type="ARBA" id="ARBA00022649"/>
    </source>
</evidence>
<name>A0ABS3HK97_9ENTE</name>
<keyword evidence="1" id="KW-1277">Toxin-antitoxin system</keyword>
<dbReference type="InterPro" id="IPR009956">
    <property type="entry name" value="Post-segregation_anti-tox_CcdA"/>
</dbReference>
<dbReference type="RefSeq" id="WP_207109638.1">
    <property type="nucleotide sequence ID" value="NZ_JAFLVR010000042.1"/>
</dbReference>
<dbReference type="EMBL" id="JAFLVR010000042">
    <property type="protein sequence ID" value="MBO0453882.1"/>
    <property type="molecule type" value="Genomic_DNA"/>
</dbReference>
<protein>
    <submittedName>
        <fullName evidence="2">Type II toxin-antitoxin system CcdA family antitoxin</fullName>
    </submittedName>
</protein>
<evidence type="ECO:0000313" key="3">
    <source>
        <dbReference type="Proteomes" id="UP000664495"/>
    </source>
</evidence>
<dbReference type="Proteomes" id="UP000664495">
    <property type="component" value="Unassembled WGS sequence"/>
</dbReference>
<gene>
    <name evidence="2" type="ORF">JZO85_16620</name>
</gene>
<evidence type="ECO:0000313" key="2">
    <source>
        <dbReference type="EMBL" id="MBO0453882.1"/>
    </source>
</evidence>
<dbReference type="Pfam" id="PF07362">
    <property type="entry name" value="CcdA"/>
    <property type="match status" value="1"/>
</dbReference>
<proteinExistence type="predicted"/>
<comment type="caution">
    <text evidence="2">The sequence shown here is derived from an EMBL/GenBank/DDBJ whole genome shotgun (WGS) entry which is preliminary data.</text>
</comment>
<keyword evidence="3" id="KW-1185">Reference proteome</keyword>
<reference evidence="2 3" key="1">
    <citation type="submission" date="2021-03" db="EMBL/GenBank/DDBJ databases">
        <title>Enterococcal diversity collection.</title>
        <authorList>
            <person name="Gilmore M.S."/>
            <person name="Schwartzman J."/>
            <person name="Van Tyne D."/>
            <person name="Martin M."/>
            <person name="Earl A.M."/>
            <person name="Manson A.L."/>
            <person name="Straub T."/>
            <person name="Salamzade R."/>
            <person name="Saavedra J."/>
            <person name="Lebreton F."/>
            <person name="Prichula J."/>
            <person name="Schaufler K."/>
            <person name="Gaca A."/>
            <person name="Sgardioli B."/>
            <person name="Wagenaar J."/>
            <person name="Strong T."/>
        </authorList>
    </citation>
    <scope>NUCLEOTIDE SEQUENCE [LARGE SCALE GENOMIC DNA]</scope>
    <source>
        <strain evidence="2 3">MJM16</strain>
    </source>
</reference>